<keyword evidence="1" id="KW-0808">Transferase</keyword>
<dbReference type="GO" id="GO:0005524">
    <property type="term" value="F:ATP binding"/>
    <property type="evidence" value="ECO:0007669"/>
    <property type="project" value="InterPro"/>
</dbReference>
<dbReference type="AlphaFoldDB" id="A0A1I2QKM9"/>
<protein>
    <submittedName>
        <fullName evidence="1">Anhydro-N-acetylmuramic acid kinase</fullName>
    </submittedName>
</protein>
<dbReference type="SUPFAM" id="SSF53067">
    <property type="entry name" value="Actin-like ATPase domain"/>
    <property type="match status" value="1"/>
</dbReference>
<dbReference type="OrthoDB" id="9763949at2"/>
<keyword evidence="2" id="KW-1185">Reference proteome</keyword>
<accession>A0A1I2QKM9</accession>
<keyword evidence="1" id="KW-0418">Kinase</keyword>
<dbReference type="RefSeq" id="WP_092789217.1">
    <property type="nucleotide sequence ID" value="NZ_FOPC01000002.1"/>
</dbReference>
<dbReference type="Gene3D" id="3.30.420.40">
    <property type="match status" value="2"/>
</dbReference>
<reference evidence="2" key="1">
    <citation type="submission" date="2016-10" db="EMBL/GenBank/DDBJ databases">
        <authorList>
            <person name="Varghese N."/>
            <person name="Submissions S."/>
        </authorList>
    </citation>
    <scope>NUCLEOTIDE SEQUENCE [LARGE SCALE GENOMIC DNA]</scope>
    <source>
        <strain evidence="2">DSM 19315</strain>
    </source>
</reference>
<dbReference type="EMBL" id="FOPC01000002">
    <property type="protein sequence ID" value="SFG28972.1"/>
    <property type="molecule type" value="Genomic_DNA"/>
</dbReference>
<dbReference type="Proteomes" id="UP000199642">
    <property type="component" value="Unassembled WGS sequence"/>
</dbReference>
<proteinExistence type="predicted"/>
<name>A0A1I2QKM9_9BACT</name>
<dbReference type="InterPro" id="IPR005338">
    <property type="entry name" value="Anhydro_N_Ac-Mur_kinase"/>
</dbReference>
<evidence type="ECO:0000313" key="1">
    <source>
        <dbReference type="EMBL" id="SFG28972.1"/>
    </source>
</evidence>
<dbReference type="InterPro" id="IPR043129">
    <property type="entry name" value="ATPase_NBD"/>
</dbReference>
<dbReference type="GO" id="GO:0006040">
    <property type="term" value="P:amino sugar metabolic process"/>
    <property type="evidence" value="ECO:0007669"/>
    <property type="project" value="InterPro"/>
</dbReference>
<dbReference type="Pfam" id="PF03702">
    <property type="entry name" value="AnmK"/>
    <property type="match status" value="1"/>
</dbReference>
<dbReference type="PANTHER" id="PTHR30605">
    <property type="entry name" value="ANHYDRO-N-ACETYLMURAMIC ACID KINASE"/>
    <property type="match status" value="1"/>
</dbReference>
<organism evidence="1 2">
    <name type="scientific">Algoriphagus hitonicola</name>
    <dbReference type="NCBI Taxonomy" id="435880"/>
    <lineage>
        <taxon>Bacteria</taxon>
        <taxon>Pseudomonadati</taxon>
        <taxon>Bacteroidota</taxon>
        <taxon>Cytophagia</taxon>
        <taxon>Cytophagales</taxon>
        <taxon>Cyclobacteriaceae</taxon>
        <taxon>Algoriphagus</taxon>
    </lineage>
</organism>
<dbReference type="GO" id="GO:0009254">
    <property type="term" value="P:peptidoglycan turnover"/>
    <property type="evidence" value="ECO:0007669"/>
    <property type="project" value="InterPro"/>
</dbReference>
<dbReference type="PANTHER" id="PTHR30605:SF0">
    <property type="entry name" value="ANHYDRO-N-ACETYLMURAMIC ACID KINASE"/>
    <property type="match status" value="1"/>
</dbReference>
<evidence type="ECO:0000313" key="2">
    <source>
        <dbReference type="Proteomes" id="UP000199642"/>
    </source>
</evidence>
<sequence>MSTAAYPMIGLMSGTSGDGLDLAYCQYTFDESWRYEIIEALTIPFSESLKEKLLNSHLLSALDLSLLDVDFGRWMGEQVSLFCQKSQIRPLAVCSHGHTVFHQPTKGLSLQIGNGWALRVASNLPVINDFRMLDVQQGGQGAPLVPMGDRLLFTDCDFCINLGGIANISMEHDGQRMAFDCSPFNLLLNPLAQRLGAEYDDQGNWARSGKVNTALLSHLNQLAFYQLNEAKSLGREDMENDFLPLIKNYEIAPQDKLATLIEHYAIQIAKIIHRYQVGEKPTVLITGGGAYNSFFIERLDSQLDGKWRQYPASDELIEFKEALIFGFLGVLRMRNEINCLASVTGASADSCGGVWYP</sequence>
<dbReference type="STRING" id="435880.SAMN04487988_102333"/>
<dbReference type="GO" id="GO:0016301">
    <property type="term" value="F:kinase activity"/>
    <property type="evidence" value="ECO:0007669"/>
    <property type="project" value="UniProtKB-KW"/>
</dbReference>
<gene>
    <name evidence="1" type="ORF">SAMN04487988_102333</name>
</gene>
<dbReference type="GO" id="GO:0016773">
    <property type="term" value="F:phosphotransferase activity, alcohol group as acceptor"/>
    <property type="evidence" value="ECO:0007669"/>
    <property type="project" value="InterPro"/>
</dbReference>